<keyword evidence="1" id="KW-1133">Transmembrane helix</keyword>
<dbReference type="RefSeq" id="WP_289402657.1">
    <property type="nucleotide sequence ID" value="NZ_JAQIBC010000015.1"/>
</dbReference>
<gene>
    <name evidence="2" type="ORF">PF327_11270</name>
</gene>
<organism evidence="2 3">
    <name type="scientific">Sulfurovum xiamenensis</name>
    <dbReference type="NCBI Taxonomy" id="3019066"/>
    <lineage>
        <taxon>Bacteria</taxon>
        <taxon>Pseudomonadati</taxon>
        <taxon>Campylobacterota</taxon>
        <taxon>Epsilonproteobacteria</taxon>
        <taxon>Campylobacterales</taxon>
        <taxon>Sulfurovaceae</taxon>
        <taxon>Sulfurovum</taxon>
    </lineage>
</organism>
<evidence type="ECO:0000313" key="3">
    <source>
        <dbReference type="Proteomes" id="UP001169066"/>
    </source>
</evidence>
<reference evidence="2" key="1">
    <citation type="submission" date="2023-01" db="EMBL/GenBank/DDBJ databases">
        <title>Sulfurovum sp. XTW-4 genome assembly.</title>
        <authorList>
            <person name="Wang J."/>
        </authorList>
    </citation>
    <scope>NUCLEOTIDE SEQUENCE</scope>
    <source>
        <strain evidence="2">XTW-4</strain>
    </source>
</reference>
<dbReference type="EMBL" id="JAQIBC010000015">
    <property type="protein sequence ID" value="MDM5264775.1"/>
    <property type="molecule type" value="Genomic_DNA"/>
</dbReference>
<feature type="transmembrane region" description="Helical" evidence="1">
    <location>
        <begin position="26"/>
        <end position="44"/>
    </location>
</feature>
<keyword evidence="1" id="KW-0812">Transmembrane</keyword>
<keyword evidence="3" id="KW-1185">Reference proteome</keyword>
<comment type="caution">
    <text evidence="2">The sequence shown here is derived from an EMBL/GenBank/DDBJ whole genome shotgun (WGS) entry which is preliminary data.</text>
</comment>
<evidence type="ECO:0000256" key="1">
    <source>
        <dbReference type="SAM" id="Phobius"/>
    </source>
</evidence>
<protein>
    <submittedName>
        <fullName evidence="2">Uncharacterized protein</fullName>
    </submittedName>
</protein>
<proteinExistence type="predicted"/>
<sequence length="49" mass="5666">MIDATILTNYRSINIGIRVDIPHEKITIITVNFMFWSLMIIFGAKIGRK</sequence>
<accession>A0ABT7QUL8</accession>
<dbReference type="Proteomes" id="UP001169066">
    <property type="component" value="Unassembled WGS sequence"/>
</dbReference>
<keyword evidence="1" id="KW-0472">Membrane</keyword>
<name>A0ABT7QUL8_9BACT</name>
<evidence type="ECO:0000313" key="2">
    <source>
        <dbReference type="EMBL" id="MDM5264775.1"/>
    </source>
</evidence>